<dbReference type="HOGENOM" id="CLU_012888_0_0_1"/>
<evidence type="ECO:0000313" key="1">
    <source>
        <dbReference type="EMBL" id="EGY20202.1"/>
    </source>
</evidence>
<dbReference type="Proteomes" id="UP000001611">
    <property type="component" value="Chromosome 7"/>
</dbReference>
<reference evidence="1 2" key="1">
    <citation type="submission" date="2008-03" db="EMBL/GenBank/DDBJ databases">
        <title>The Genome Sequence of Verticillium dahliae VdLs.17.</title>
        <authorList>
            <consortium name="The Broad Institute Genome Sequencing Platform"/>
            <person name="Ma L.-J.J."/>
            <person name="Klosterman S.J."/>
            <person name="Subbarao K."/>
            <person name="Dobinson K."/>
            <person name="Veronese P."/>
            <person name="Kang S."/>
            <person name="Gold S.E."/>
            <person name="Young S."/>
            <person name="Jaffe D."/>
            <person name="Gnerre S."/>
            <person name="Berlin A."/>
            <person name="Heiman D."/>
            <person name="Hepburn T."/>
            <person name="Sykes S."/>
            <person name="Alvarado L."/>
            <person name="Kodira C.D."/>
            <person name="Lander E."/>
            <person name="Galagan J."/>
            <person name="Nusbaum C."/>
            <person name="Birren B."/>
        </authorList>
    </citation>
    <scope>NUCLEOTIDE SEQUENCE [LARGE SCALE GENOMIC DNA]</scope>
    <source>
        <strain evidence="2">VdLs.17 / ATCC MYA-4575 / FGSC 10137</strain>
    </source>
</reference>
<keyword evidence="2" id="KW-1185">Reference proteome</keyword>
<organism evidence="1 2">
    <name type="scientific">Verticillium dahliae (strain VdLs.17 / ATCC MYA-4575 / FGSC 10137)</name>
    <name type="common">Verticillium wilt</name>
    <dbReference type="NCBI Taxonomy" id="498257"/>
    <lineage>
        <taxon>Eukaryota</taxon>
        <taxon>Fungi</taxon>
        <taxon>Dikarya</taxon>
        <taxon>Ascomycota</taxon>
        <taxon>Pezizomycotina</taxon>
        <taxon>Sordariomycetes</taxon>
        <taxon>Hypocreomycetidae</taxon>
        <taxon>Glomerellales</taxon>
        <taxon>Plectosphaerellaceae</taxon>
        <taxon>Verticillium</taxon>
    </lineage>
</organism>
<protein>
    <submittedName>
        <fullName evidence="1">Glycogen debranching enzyme</fullName>
    </submittedName>
</protein>
<dbReference type="AlphaFoldDB" id="G2WV77"/>
<dbReference type="OrthoDB" id="2591256at2759"/>
<name>G2WV77_VERDV</name>
<dbReference type="RefSeq" id="XP_009656542.1">
    <property type="nucleotide sequence ID" value="XM_009658247.1"/>
</dbReference>
<dbReference type="InParanoid" id="G2WV77"/>
<dbReference type="eggNOG" id="ENOG502QV7E">
    <property type="taxonomic scope" value="Eukaryota"/>
</dbReference>
<gene>
    <name evidence="1" type="ORF">VDAG_02218</name>
</gene>
<dbReference type="KEGG" id="vda:VDAG_02218"/>
<dbReference type="EMBL" id="DS572697">
    <property type="protein sequence ID" value="EGY20202.1"/>
    <property type="molecule type" value="Genomic_DNA"/>
</dbReference>
<proteinExistence type="predicted"/>
<sequence length="769" mass="84168">MPIRQIKRCSWTVSVFIHVSQCANLKFPSELSLLVTGATLLLRGCCTKTPWVQRRHHGGTCSAAGVCDEEAVRLELNDPPYTNYFYSDCNSASQVVVTSPLPGSNLTLIGPRLLVAWPAGNSGVVSFFQPLDGANGTLSINLVNSSTSGNSLDPIYEVSSNTKKPVVGVRGHIEFNSSASLVVAILGSIRTIRDFTEGPSLLYPIFQDAINVTVSDESSVILSRLWLDNVTTTTLAFVPIGCDASITVNNNSVEFSAGTYAFNASFNYPQLEQLGPTETLNQVSQDLVSESSDQVESLSFLSYKNKLLAGGWRFLTYFGRDSMISMLLMEKILSTGDGGTFEAGIGAVLERINRTDGSAAHEEGIGDFATWFNLQKNISSTAPSYDYHMIDTDYFLPILLRDYFINNSDGRERAVTFMSTEATIDPDNAGHTYHDLALVNAEKIMNATAAFAGPGGQIRDNLIHLKEGEITGEWRDSTYGLGGGHIPYNVNTAIAPAGLRAIAALSEASFFPEHPEWAETATAAAQIWEDETLRFFEVTIEKDEARALLNDYVDSNGFSFPSQADGINSSVTFYGLALKGNNDIDLVRVMNSDDGFRHFLLNTTNQTQLSSYLSQTADHILQPFPAGLTTNIGLLVANPAYGGKPVYSANFTTSAYHGTVVWSWQLSMMAAGLERQLDRCRSKSVPDFCEDQTLFPKVTTAYNRLWDVIEENSRILGSEVWSWRYADDTLNAVALGDLPPPPGVNPTESNVVQYWSLTFLAVKRNESFR</sequence>
<dbReference type="GeneID" id="20703681"/>
<evidence type="ECO:0000313" key="2">
    <source>
        <dbReference type="Proteomes" id="UP000001611"/>
    </source>
</evidence>
<dbReference type="OMA" id="WSWQLAM"/>
<accession>G2WV77</accession>